<keyword evidence="1" id="KW-0812">Transmembrane</keyword>
<sequence>MCRLRTLLSVVGMQGARGMSIALCVGAFVPVIFPGLGVALRPGLPLMIAVFLVNAFAQLDLGHARQEFTRPLRLLTATGWVMLVVPTLFWAILNVVGRDRFDPGFVLALSLQAGAAPIMATPAVAVVLGIEVTFPVLLLLTTMSIQPFTAPFLVSWVAGTAIPVDSFVLGRNLFVMVGGSALAAASLRLWLGRARLEVYRHELAGINLLVFALFGLAMFDGVVVRIFREPLLLLGLSAIAFIVALGSLGIAMGVLRGMGADEAFITGFATGHRNVGLMAAAQYGSPLPELTWLYFALAQLPIYLTPQIIRAFVAARGSVLNGALSGRKGE</sequence>
<feature type="transmembrane region" description="Helical" evidence="1">
    <location>
        <begin position="21"/>
        <end position="40"/>
    </location>
</feature>
<name>A0A120FLU9_9BRAD</name>
<feature type="transmembrane region" description="Helical" evidence="1">
    <location>
        <begin position="173"/>
        <end position="191"/>
    </location>
</feature>
<evidence type="ECO:0000313" key="2">
    <source>
        <dbReference type="EMBL" id="KWV52822.1"/>
    </source>
</evidence>
<dbReference type="InterPro" id="IPR038770">
    <property type="entry name" value="Na+/solute_symporter_sf"/>
</dbReference>
<keyword evidence="1" id="KW-0472">Membrane</keyword>
<gene>
    <name evidence="2" type="ORF">AS156_09180</name>
</gene>
<keyword evidence="3" id="KW-1185">Reference proteome</keyword>
<dbReference type="Proteomes" id="UP000057737">
    <property type="component" value="Unassembled WGS sequence"/>
</dbReference>
<reference evidence="2 3" key="1">
    <citation type="submission" date="2015-11" db="EMBL/GenBank/DDBJ databases">
        <title>Draft Genome Sequence of the Strain BR 10303 (Bradyrhizobium sp.) isolated from nodules of Centrolobium paraense.</title>
        <authorList>
            <person name="Zelli J.E."/>
            <person name="Simoes-Araujo J.L."/>
            <person name="Barauna A.C."/>
            <person name="Silva K."/>
        </authorList>
    </citation>
    <scope>NUCLEOTIDE SEQUENCE [LARGE SCALE GENOMIC DNA]</scope>
    <source>
        <strain evidence="2 3">BR 10303</strain>
    </source>
</reference>
<dbReference type="Gene3D" id="1.20.1530.20">
    <property type="match status" value="1"/>
</dbReference>
<feature type="transmembrane region" description="Helical" evidence="1">
    <location>
        <begin position="203"/>
        <end position="227"/>
    </location>
</feature>
<dbReference type="EMBL" id="LNCU01000081">
    <property type="protein sequence ID" value="KWV52822.1"/>
    <property type="molecule type" value="Genomic_DNA"/>
</dbReference>
<evidence type="ECO:0000256" key="1">
    <source>
        <dbReference type="SAM" id="Phobius"/>
    </source>
</evidence>
<feature type="transmembrane region" description="Helical" evidence="1">
    <location>
        <begin position="137"/>
        <end position="158"/>
    </location>
</feature>
<feature type="transmembrane region" description="Helical" evidence="1">
    <location>
        <begin position="46"/>
        <end position="62"/>
    </location>
</feature>
<accession>A0A120FLU9</accession>
<comment type="caution">
    <text evidence="2">The sequence shown here is derived from an EMBL/GenBank/DDBJ whole genome shotgun (WGS) entry which is preliminary data.</text>
</comment>
<keyword evidence="1" id="KW-1133">Transmembrane helix</keyword>
<feature type="transmembrane region" description="Helical" evidence="1">
    <location>
        <begin position="233"/>
        <end position="255"/>
    </location>
</feature>
<organism evidence="2 3">
    <name type="scientific">Bradyrhizobium macuxiense</name>
    <dbReference type="NCBI Taxonomy" id="1755647"/>
    <lineage>
        <taxon>Bacteria</taxon>
        <taxon>Pseudomonadati</taxon>
        <taxon>Pseudomonadota</taxon>
        <taxon>Alphaproteobacteria</taxon>
        <taxon>Hyphomicrobiales</taxon>
        <taxon>Nitrobacteraceae</taxon>
        <taxon>Bradyrhizobium</taxon>
    </lineage>
</organism>
<proteinExistence type="predicted"/>
<feature type="transmembrane region" description="Helical" evidence="1">
    <location>
        <begin position="74"/>
        <end position="93"/>
    </location>
</feature>
<dbReference type="AlphaFoldDB" id="A0A120FLU9"/>
<protein>
    <recommendedName>
        <fullName evidence="4">Na+-dependent transporter</fullName>
    </recommendedName>
</protein>
<evidence type="ECO:0008006" key="4">
    <source>
        <dbReference type="Google" id="ProtNLM"/>
    </source>
</evidence>
<evidence type="ECO:0000313" key="3">
    <source>
        <dbReference type="Proteomes" id="UP000057737"/>
    </source>
</evidence>
<feature type="transmembrane region" description="Helical" evidence="1">
    <location>
        <begin position="105"/>
        <end position="130"/>
    </location>
</feature>